<keyword evidence="4" id="KW-0677">Repeat</keyword>
<dbReference type="CDD" id="cd10839">
    <property type="entry name" value="cpPDZ1_DegP-like"/>
    <property type="match status" value="1"/>
</dbReference>
<dbReference type="InterPro" id="IPR036034">
    <property type="entry name" value="PDZ_sf"/>
</dbReference>
<accession>A0ABM9HCW5</accession>
<dbReference type="Proteomes" id="UP001157733">
    <property type="component" value="Chromosome"/>
</dbReference>
<dbReference type="Gene3D" id="2.30.42.10">
    <property type="match status" value="1"/>
</dbReference>
<dbReference type="NCBIfam" id="TIGR02037">
    <property type="entry name" value="degP_htrA_DO"/>
    <property type="match status" value="1"/>
</dbReference>
<keyword evidence="2" id="KW-0645">Protease</keyword>
<evidence type="ECO:0000256" key="3">
    <source>
        <dbReference type="ARBA" id="ARBA00022729"/>
    </source>
</evidence>
<dbReference type="PANTHER" id="PTHR22939:SF129">
    <property type="entry name" value="SERINE PROTEASE HTRA2, MITOCHONDRIAL"/>
    <property type="match status" value="1"/>
</dbReference>
<dbReference type="GO" id="GO:0032440">
    <property type="term" value="F:2-alkenal reductase [NAD(P)H] activity"/>
    <property type="evidence" value="ECO:0007669"/>
    <property type="project" value="UniProtKB-EC"/>
</dbReference>
<keyword evidence="6" id="KW-0720">Serine protease</keyword>
<reference evidence="9 10" key="1">
    <citation type="submission" date="2022-09" db="EMBL/GenBank/DDBJ databases">
        <authorList>
            <person name="Kop L."/>
        </authorList>
    </citation>
    <scope>NUCLEOTIDE SEQUENCE [LARGE SCALE GENOMIC DNA]</scope>
    <source>
        <strain evidence="9 10">347</strain>
    </source>
</reference>
<dbReference type="PANTHER" id="PTHR22939">
    <property type="entry name" value="SERINE PROTEASE FAMILY S1C HTRA-RELATED"/>
    <property type="match status" value="1"/>
</dbReference>
<dbReference type="SUPFAM" id="SSF50494">
    <property type="entry name" value="Trypsin-like serine proteases"/>
    <property type="match status" value="1"/>
</dbReference>
<organism evidence="9 10">
    <name type="scientific">Nitrospina watsonii</name>
    <dbReference type="NCBI Taxonomy" id="1323948"/>
    <lineage>
        <taxon>Bacteria</taxon>
        <taxon>Pseudomonadati</taxon>
        <taxon>Nitrospinota/Tectimicrobiota group</taxon>
        <taxon>Nitrospinota</taxon>
        <taxon>Nitrospinia</taxon>
        <taxon>Nitrospinales</taxon>
        <taxon>Nitrospinaceae</taxon>
        <taxon>Nitrospina</taxon>
    </lineage>
</organism>
<feature type="region of interest" description="Disordered" evidence="7">
    <location>
        <begin position="75"/>
        <end position="98"/>
    </location>
</feature>
<dbReference type="PRINTS" id="PR00834">
    <property type="entry name" value="PROTEASES2C"/>
</dbReference>
<keyword evidence="5" id="KW-0378">Hydrolase</keyword>
<dbReference type="InterPro" id="IPR001940">
    <property type="entry name" value="Peptidase_S1C"/>
</dbReference>
<dbReference type="RefSeq" id="WP_282010961.1">
    <property type="nucleotide sequence ID" value="NZ_OX336137.1"/>
</dbReference>
<dbReference type="Gene3D" id="2.40.10.120">
    <property type="match status" value="1"/>
</dbReference>
<dbReference type="EMBL" id="OX336137">
    <property type="protein sequence ID" value="CAI2718051.1"/>
    <property type="molecule type" value="Genomic_DNA"/>
</dbReference>
<dbReference type="Pfam" id="PF13180">
    <property type="entry name" value="PDZ_2"/>
    <property type="match status" value="1"/>
</dbReference>
<sequence>MMKPNWKILTVAALLFVGIPMLSIVGSGRSLQAGNAYALSTDINPVGTNRITEVVKWNDQAVVGVHSTMKVAQMRGSSPHKPFGQTPFGPGAPMPQPAPQGSGSGFIIDAEGHVLTNNHVVDGADKVQVQLHDGKEYEAELIGQDAVTDIALLKIVRKDGHTSPLPHMKLGDSATLDVGEWVVAIGNPFGLQHTVTTGIVSAKGRNLGAGPYDAFIQTDASINPGNSGGPLLNMNGDVVGINTMILSGNGGNVGIGFAIPINMAKSIVSDLMKDGKVTRGWLGVTIQKMTLELASSFGLNEPQGVLVNGVLPKGPAERGGLLRGDVIVQYNGQELADFADLPKLVAKTRPGETVTLNILRNGKPATVQITIEKMQERQA</sequence>
<dbReference type="SUPFAM" id="SSF50156">
    <property type="entry name" value="PDZ domain-like"/>
    <property type="match status" value="1"/>
</dbReference>
<evidence type="ECO:0000313" key="10">
    <source>
        <dbReference type="Proteomes" id="UP001157733"/>
    </source>
</evidence>
<feature type="domain" description="PDZ" evidence="8">
    <location>
        <begin position="271"/>
        <end position="362"/>
    </location>
</feature>
<evidence type="ECO:0000256" key="1">
    <source>
        <dbReference type="ARBA" id="ARBA00010541"/>
    </source>
</evidence>
<dbReference type="PROSITE" id="PS50106">
    <property type="entry name" value="PDZ"/>
    <property type="match status" value="1"/>
</dbReference>
<evidence type="ECO:0000256" key="2">
    <source>
        <dbReference type="ARBA" id="ARBA00022670"/>
    </source>
</evidence>
<keyword evidence="3" id="KW-0732">Signal</keyword>
<dbReference type="EC" id="1.3.1.74" evidence="9"/>
<evidence type="ECO:0000256" key="6">
    <source>
        <dbReference type="ARBA" id="ARBA00022825"/>
    </source>
</evidence>
<name>A0ABM9HCW5_9BACT</name>
<evidence type="ECO:0000259" key="8">
    <source>
        <dbReference type="PROSITE" id="PS50106"/>
    </source>
</evidence>
<dbReference type="Pfam" id="PF13365">
    <property type="entry name" value="Trypsin_2"/>
    <property type="match status" value="1"/>
</dbReference>
<dbReference type="InterPro" id="IPR001478">
    <property type="entry name" value="PDZ"/>
</dbReference>
<evidence type="ECO:0000256" key="4">
    <source>
        <dbReference type="ARBA" id="ARBA00022737"/>
    </source>
</evidence>
<evidence type="ECO:0000256" key="5">
    <source>
        <dbReference type="ARBA" id="ARBA00022801"/>
    </source>
</evidence>
<comment type="similarity">
    <text evidence="1">Belongs to the peptidase S1C family.</text>
</comment>
<dbReference type="SMART" id="SM00228">
    <property type="entry name" value="PDZ"/>
    <property type="match status" value="1"/>
</dbReference>
<proteinExistence type="inferred from homology"/>
<dbReference type="InterPro" id="IPR009003">
    <property type="entry name" value="Peptidase_S1_PA"/>
</dbReference>
<gene>
    <name evidence="9" type="ORF">NSPWAT_1192</name>
</gene>
<evidence type="ECO:0000313" key="9">
    <source>
        <dbReference type="EMBL" id="CAI2718051.1"/>
    </source>
</evidence>
<keyword evidence="10" id="KW-1185">Reference proteome</keyword>
<dbReference type="InterPro" id="IPR011782">
    <property type="entry name" value="Pept_S1C_Do"/>
</dbReference>
<evidence type="ECO:0000256" key="7">
    <source>
        <dbReference type="SAM" id="MobiDB-lite"/>
    </source>
</evidence>
<keyword evidence="9" id="KW-0560">Oxidoreductase</keyword>
<protein>
    <submittedName>
        <fullName evidence="9">Periplasmic serine endoprotease</fullName>
        <ecNumber evidence="9">1.3.1.74</ecNumber>
    </submittedName>
</protein>